<dbReference type="Gene3D" id="1.10.287.470">
    <property type="entry name" value="Helix hairpin bin"/>
    <property type="match status" value="1"/>
</dbReference>
<dbReference type="PRINTS" id="PR01490">
    <property type="entry name" value="RTXTOXIND"/>
</dbReference>
<dbReference type="InterPro" id="IPR050739">
    <property type="entry name" value="MFP"/>
</dbReference>
<evidence type="ECO:0000256" key="4">
    <source>
        <dbReference type="SAM" id="Phobius"/>
    </source>
</evidence>
<evidence type="ECO:0000256" key="1">
    <source>
        <dbReference type="ARBA" id="ARBA00004196"/>
    </source>
</evidence>
<keyword evidence="4" id="KW-0812">Transmembrane</keyword>
<dbReference type="Pfam" id="PF25963">
    <property type="entry name" value="Beta-barrel_AAEA"/>
    <property type="match status" value="1"/>
</dbReference>
<dbReference type="EMBL" id="CP025958">
    <property type="protein sequence ID" value="AWM36842.1"/>
    <property type="molecule type" value="Genomic_DNA"/>
</dbReference>
<keyword evidence="4" id="KW-0472">Membrane</keyword>
<feature type="domain" description="p-hydroxybenzoic acid efflux pump subunit AaeA-like beta-barrel" evidence="6">
    <location>
        <begin position="375"/>
        <end position="467"/>
    </location>
</feature>
<dbReference type="InterPro" id="IPR058625">
    <property type="entry name" value="MdtA-like_BSH"/>
</dbReference>
<feature type="domain" description="Multidrug resistance protein MdtA-like barrel-sandwich hybrid" evidence="5">
    <location>
        <begin position="81"/>
        <end position="368"/>
    </location>
</feature>
<evidence type="ECO:0000259" key="6">
    <source>
        <dbReference type="Pfam" id="PF25963"/>
    </source>
</evidence>
<dbReference type="Gene3D" id="2.40.30.170">
    <property type="match status" value="1"/>
</dbReference>
<evidence type="ECO:0000256" key="2">
    <source>
        <dbReference type="SAM" id="Coils"/>
    </source>
</evidence>
<feature type="region of interest" description="Disordered" evidence="3">
    <location>
        <begin position="1"/>
        <end position="29"/>
    </location>
</feature>
<dbReference type="PANTHER" id="PTHR30386:SF19">
    <property type="entry name" value="MULTIDRUG EXPORT PROTEIN EMRA-RELATED"/>
    <property type="match status" value="1"/>
</dbReference>
<dbReference type="OrthoDB" id="9811754at2"/>
<gene>
    <name evidence="7" type="ORF">C1280_07305</name>
</gene>
<protein>
    <submittedName>
        <fullName evidence="7">HlyD family secretion protein</fullName>
    </submittedName>
</protein>
<evidence type="ECO:0000313" key="7">
    <source>
        <dbReference type="EMBL" id="AWM36842.1"/>
    </source>
</evidence>
<feature type="coiled-coil region" evidence="2">
    <location>
        <begin position="143"/>
        <end position="177"/>
    </location>
</feature>
<dbReference type="AlphaFoldDB" id="A0A2Z3GXU3"/>
<dbReference type="Gene3D" id="2.40.50.100">
    <property type="match status" value="1"/>
</dbReference>
<dbReference type="Pfam" id="PF25917">
    <property type="entry name" value="BSH_RND"/>
    <property type="match status" value="1"/>
</dbReference>
<dbReference type="SUPFAM" id="SSF111369">
    <property type="entry name" value="HlyD-like secretion proteins"/>
    <property type="match status" value="2"/>
</dbReference>
<evidence type="ECO:0000256" key="3">
    <source>
        <dbReference type="SAM" id="MobiDB-lite"/>
    </source>
</evidence>
<dbReference type="InterPro" id="IPR058634">
    <property type="entry name" value="AaeA-lik-b-barrel"/>
</dbReference>
<reference evidence="7 8" key="1">
    <citation type="submission" date="2018-01" db="EMBL/GenBank/DDBJ databases">
        <title>G. obscuriglobus.</title>
        <authorList>
            <person name="Franke J."/>
            <person name="Blomberg W."/>
            <person name="Selmecki A."/>
        </authorList>
    </citation>
    <scope>NUCLEOTIDE SEQUENCE [LARGE SCALE GENOMIC DNA]</scope>
    <source>
        <strain evidence="7 8">DSM 5831</strain>
    </source>
</reference>
<organism evidence="7 8">
    <name type="scientific">Gemmata obscuriglobus</name>
    <dbReference type="NCBI Taxonomy" id="114"/>
    <lineage>
        <taxon>Bacteria</taxon>
        <taxon>Pseudomonadati</taxon>
        <taxon>Planctomycetota</taxon>
        <taxon>Planctomycetia</taxon>
        <taxon>Gemmatales</taxon>
        <taxon>Gemmataceae</taxon>
        <taxon>Gemmata</taxon>
    </lineage>
</organism>
<dbReference type="Proteomes" id="UP000245802">
    <property type="component" value="Chromosome"/>
</dbReference>
<dbReference type="GO" id="GO:0030313">
    <property type="term" value="C:cell envelope"/>
    <property type="evidence" value="ECO:0007669"/>
    <property type="project" value="UniProtKB-SubCell"/>
</dbReference>
<keyword evidence="4" id="KW-1133">Transmembrane helix</keyword>
<name>A0A2Z3GXU3_9BACT</name>
<comment type="subcellular location">
    <subcellularLocation>
        <location evidence="1">Cell envelope</location>
    </subcellularLocation>
</comment>
<keyword evidence="2" id="KW-0175">Coiled coil</keyword>
<dbReference type="PANTHER" id="PTHR30386">
    <property type="entry name" value="MEMBRANE FUSION SUBUNIT OF EMRAB-TOLC MULTIDRUG EFFLUX PUMP"/>
    <property type="match status" value="1"/>
</dbReference>
<evidence type="ECO:0000313" key="8">
    <source>
        <dbReference type="Proteomes" id="UP000245802"/>
    </source>
</evidence>
<keyword evidence="8" id="KW-1185">Reference proteome</keyword>
<sequence>MSASAGSPESGSNGSPIAAAGGAASGPGGPGARRGWKRVVLGVVVLAALVAAVVFAVPAVRAAMDTVSTDDAYVNGHVTFVAPRVPGQVLRVLVDDNARVKAGDVLVELDPEPYQVQVNIKQAALAAAEADKRATESEVRGQLAQLRSQRWKLQTAIEQVDNQIALLNARVAALRSKDATLARAKSDLARFKETLARGAESKQVYDAAVEAVGVAEAQVKQATQEVYEVRVGLGLPPLPPNGGALTDVPAGLNQTFSTVRQAVADMTHIAAQVGLPLSKSEATPTQVIEEFRARDAKGDVDRIFAALVPEAPAVKQAEAKVLQARRDLDQAELNRRYCRVLAEIDGVVTRRNVNPGNNVQAGQQLMAVRSLTEIWIDANFKETQLAELRIGQRVEVFADAYGSRRVFRGRVTGFTYGTGSTLALLPAQNATGNFVKVVQRLPVRVELEDYDPEGDTLYAGLSVTPHVYVKEAPTGPNAGKRLQAAGARP</sequence>
<dbReference type="KEGG" id="gog:C1280_07305"/>
<accession>A0A2Z3GXU3</accession>
<feature type="compositionally biased region" description="Low complexity" evidence="3">
    <location>
        <begin position="10"/>
        <end position="22"/>
    </location>
</feature>
<evidence type="ECO:0000259" key="5">
    <source>
        <dbReference type="Pfam" id="PF25917"/>
    </source>
</evidence>
<dbReference type="GO" id="GO:0055085">
    <property type="term" value="P:transmembrane transport"/>
    <property type="evidence" value="ECO:0007669"/>
    <property type="project" value="InterPro"/>
</dbReference>
<feature type="transmembrane region" description="Helical" evidence="4">
    <location>
        <begin position="39"/>
        <end position="60"/>
    </location>
</feature>
<proteinExistence type="predicted"/>